<feature type="region of interest" description="Disordered" evidence="1">
    <location>
        <begin position="51"/>
        <end position="79"/>
    </location>
</feature>
<gene>
    <name evidence="2" type="ORF">NDU88_002644</name>
</gene>
<reference evidence="2" key="1">
    <citation type="journal article" date="2022" name="bioRxiv">
        <title>Sequencing and chromosome-scale assembly of the giantPleurodeles waltlgenome.</title>
        <authorList>
            <person name="Brown T."/>
            <person name="Elewa A."/>
            <person name="Iarovenko S."/>
            <person name="Subramanian E."/>
            <person name="Araus A.J."/>
            <person name="Petzold A."/>
            <person name="Susuki M."/>
            <person name="Suzuki K.-i.T."/>
            <person name="Hayashi T."/>
            <person name="Toyoda A."/>
            <person name="Oliveira C."/>
            <person name="Osipova E."/>
            <person name="Leigh N.D."/>
            <person name="Simon A."/>
            <person name="Yun M.H."/>
        </authorList>
    </citation>
    <scope>NUCLEOTIDE SEQUENCE</scope>
    <source>
        <strain evidence="2">20211129_DDA</strain>
        <tissue evidence="2">Liver</tissue>
    </source>
</reference>
<proteinExistence type="predicted"/>
<evidence type="ECO:0000313" key="3">
    <source>
        <dbReference type="Proteomes" id="UP001066276"/>
    </source>
</evidence>
<evidence type="ECO:0000256" key="1">
    <source>
        <dbReference type="SAM" id="MobiDB-lite"/>
    </source>
</evidence>
<organism evidence="2 3">
    <name type="scientific">Pleurodeles waltl</name>
    <name type="common">Iberian ribbed newt</name>
    <dbReference type="NCBI Taxonomy" id="8319"/>
    <lineage>
        <taxon>Eukaryota</taxon>
        <taxon>Metazoa</taxon>
        <taxon>Chordata</taxon>
        <taxon>Craniata</taxon>
        <taxon>Vertebrata</taxon>
        <taxon>Euteleostomi</taxon>
        <taxon>Amphibia</taxon>
        <taxon>Batrachia</taxon>
        <taxon>Caudata</taxon>
        <taxon>Salamandroidea</taxon>
        <taxon>Salamandridae</taxon>
        <taxon>Pleurodelinae</taxon>
        <taxon>Pleurodeles</taxon>
    </lineage>
</organism>
<keyword evidence="3" id="KW-1185">Reference proteome</keyword>
<feature type="compositionally biased region" description="Basic and acidic residues" evidence="1">
    <location>
        <begin position="69"/>
        <end position="79"/>
    </location>
</feature>
<sequence length="79" mass="8688">MPRPHLGEAPLRLSPLSHRIQGLSRLASLPARSRALRSVRPRSLGDIVKPHAMSSLSASPHRAHLPRLNPEHRTSILTA</sequence>
<protein>
    <submittedName>
        <fullName evidence="2">Uncharacterized protein</fullName>
    </submittedName>
</protein>
<dbReference type="Proteomes" id="UP001066276">
    <property type="component" value="Chromosome 4_1"/>
</dbReference>
<dbReference type="AlphaFoldDB" id="A0AAV7T307"/>
<name>A0AAV7T307_PLEWA</name>
<dbReference type="EMBL" id="JANPWB010000007">
    <property type="protein sequence ID" value="KAJ1170772.1"/>
    <property type="molecule type" value="Genomic_DNA"/>
</dbReference>
<comment type="caution">
    <text evidence="2">The sequence shown here is derived from an EMBL/GenBank/DDBJ whole genome shotgun (WGS) entry which is preliminary data.</text>
</comment>
<accession>A0AAV7T307</accession>
<evidence type="ECO:0000313" key="2">
    <source>
        <dbReference type="EMBL" id="KAJ1170772.1"/>
    </source>
</evidence>